<dbReference type="STRING" id="1650663.GCA_001486665_00103"/>
<feature type="transmembrane region" description="Helical" evidence="1">
    <location>
        <begin position="97"/>
        <end position="117"/>
    </location>
</feature>
<keyword evidence="1" id="KW-1133">Transmembrane helix</keyword>
<comment type="caution">
    <text evidence="2">The sequence shown here is derived from an EMBL/GenBank/DDBJ whole genome shotgun (WGS) entry which is preliminary data.</text>
</comment>
<protein>
    <submittedName>
        <fullName evidence="2">Uncharacterized protein</fullName>
    </submittedName>
</protein>
<organism evidence="2 3">
    <name type="scientific">Allofournierella massiliensis</name>
    <dbReference type="NCBI Taxonomy" id="1650663"/>
    <lineage>
        <taxon>Bacteria</taxon>
        <taxon>Bacillati</taxon>
        <taxon>Bacillota</taxon>
        <taxon>Clostridia</taxon>
        <taxon>Eubacteriales</taxon>
        <taxon>Oscillospiraceae</taxon>
        <taxon>Allofournierella</taxon>
    </lineage>
</organism>
<name>A0A4R1QFL8_9FIRM</name>
<dbReference type="RefSeq" id="WP_058962643.1">
    <property type="nucleotide sequence ID" value="NZ_CABKVM010000010.1"/>
</dbReference>
<evidence type="ECO:0000313" key="2">
    <source>
        <dbReference type="EMBL" id="TCL51752.1"/>
    </source>
</evidence>
<gene>
    <name evidence="2" type="ORF">EDD77_1465</name>
</gene>
<feature type="transmembrane region" description="Helical" evidence="1">
    <location>
        <begin position="12"/>
        <end position="31"/>
    </location>
</feature>
<evidence type="ECO:0000313" key="3">
    <source>
        <dbReference type="Proteomes" id="UP000295184"/>
    </source>
</evidence>
<reference evidence="2 3" key="1">
    <citation type="submission" date="2019-03" db="EMBL/GenBank/DDBJ databases">
        <title>Genomic Encyclopedia of Type Strains, Phase IV (KMG-IV): sequencing the most valuable type-strain genomes for metagenomic binning, comparative biology and taxonomic classification.</title>
        <authorList>
            <person name="Goeker M."/>
        </authorList>
    </citation>
    <scope>NUCLEOTIDE SEQUENCE [LARGE SCALE GENOMIC DNA]</scope>
    <source>
        <strain evidence="2 3">DSM 100451</strain>
    </source>
</reference>
<sequence length="137" mass="14822">MLRFTASAGGARVVALWLLIPGVVLAPFVFWQTFWGGVLFCALWLFFCAVCVPLHLSTVRGSISLGEVRLSRGILFKSSRRVPTRFVAGVCRIRTPLLALAHSSLLVVYTSGCMLILPPVSDRDADPLIHALEGGGL</sequence>
<keyword evidence="1" id="KW-0812">Transmembrane</keyword>
<feature type="transmembrane region" description="Helical" evidence="1">
    <location>
        <begin position="37"/>
        <end position="56"/>
    </location>
</feature>
<proteinExistence type="predicted"/>
<dbReference type="Proteomes" id="UP000295184">
    <property type="component" value="Unassembled WGS sequence"/>
</dbReference>
<keyword evidence="1" id="KW-0472">Membrane</keyword>
<dbReference type="AlphaFoldDB" id="A0A4R1QFL8"/>
<accession>A0A4R1QFL8</accession>
<dbReference type="EMBL" id="SLUM01000046">
    <property type="protein sequence ID" value="TCL51752.1"/>
    <property type="molecule type" value="Genomic_DNA"/>
</dbReference>
<evidence type="ECO:0000256" key="1">
    <source>
        <dbReference type="SAM" id="Phobius"/>
    </source>
</evidence>
<dbReference type="GeneID" id="97382698"/>
<dbReference type="OrthoDB" id="1846790at2"/>